<dbReference type="EMBL" id="PVXN01000016">
    <property type="protein sequence ID" value="PRR74529.1"/>
    <property type="molecule type" value="Genomic_DNA"/>
</dbReference>
<gene>
    <name evidence="1" type="ORF">CPAL_08620</name>
</gene>
<sequence>MGIDMHEEARKIGQLTGEMSCTLQGVWFNMGSKA</sequence>
<dbReference type="Proteomes" id="UP000239614">
    <property type="component" value="Unassembled WGS sequence"/>
</dbReference>
<reference evidence="1 2" key="1">
    <citation type="submission" date="2018-03" db="EMBL/GenBank/DDBJ databases">
        <title>Genome sequence of Clostridium thermopalmarium DSM 5974.</title>
        <authorList>
            <person name="Poehlein A."/>
            <person name="Daniel R."/>
        </authorList>
    </citation>
    <scope>NUCLEOTIDE SEQUENCE [LARGE SCALE GENOMIC DNA]</scope>
    <source>
        <strain evidence="1 2">DSM 5974</strain>
    </source>
</reference>
<keyword evidence="2" id="KW-1185">Reference proteome</keyword>
<organism evidence="1 2">
    <name type="scientific">Clostridium thermopalmarium DSM 5974</name>
    <dbReference type="NCBI Taxonomy" id="1121340"/>
    <lineage>
        <taxon>Bacteria</taxon>
        <taxon>Bacillati</taxon>
        <taxon>Bacillota</taxon>
        <taxon>Clostridia</taxon>
        <taxon>Eubacteriales</taxon>
        <taxon>Clostridiaceae</taxon>
        <taxon>Clostridium</taxon>
    </lineage>
</organism>
<proteinExistence type="predicted"/>
<accession>A0A2T0AV99</accession>
<evidence type="ECO:0000313" key="2">
    <source>
        <dbReference type="Proteomes" id="UP000239614"/>
    </source>
</evidence>
<name>A0A2T0AV99_9CLOT</name>
<evidence type="ECO:0000313" key="1">
    <source>
        <dbReference type="EMBL" id="PRR74529.1"/>
    </source>
</evidence>
<comment type="caution">
    <text evidence="1">The sequence shown here is derived from an EMBL/GenBank/DDBJ whole genome shotgun (WGS) entry which is preliminary data.</text>
</comment>
<protein>
    <submittedName>
        <fullName evidence="1">Uncharacterized protein</fullName>
    </submittedName>
</protein>
<dbReference type="AlphaFoldDB" id="A0A2T0AV99"/>